<feature type="transmembrane region" description="Helical" evidence="6">
    <location>
        <begin position="68"/>
        <end position="91"/>
    </location>
</feature>
<evidence type="ECO:0000256" key="1">
    <source>
        <dbReference type="ARBA" id="ARBA00004141"/>
    </source>
</evidence>
<feature type="transmembrane region" description="Helical" evidence="6">
    <location>
        <begin position="34"/>
        <end position="56"/>
    </location>
</feature>
<dbReference type="Gene3D" id="1.20.1740.10">
    <property type="entry name" value="Amino acid/polyamine transporter I"/>
    <property type="match status" value="1"/>
</dbReference>
<keyword evidence="5 6" id="KW-0472">Membrane</keyword>
<reference evidence="7" key="2">
    <citation type="journal article" date="2023" name="IMA Fungus">
        <title>Comparative genomic study of the Penicillium genus elucidates a diverse pangenome and 15 lateral gene transfer events.</title>
        <authorList>
            <person name="Petersen C."/>
            <person name="Sorensen T."/>
            <person name="Nielsen M.R."/>
            <person name="Sondergaard T.E."/>
            <person name="Sorensen J.L."/>
            <person name="Fitzpatrick D.A."/>
            <person name="Frisvad J.C."/>
            <person name="Nielsen K.L."/>
        </authorList>
    </citation>
    <scope>NUCLEOTIDE SEQUENCE</scope>
    <source>
        <strain evidence="7">IBT 29677</strain>
    </source>
</reference>
<comment type="subcellular location">
    <subcellularLocation>
        <location evidence="1">Membrane</location>
        <topology evidence="1">Multi-pass membrane protein</topology>
    </subcellularLocation>
</comment>
<organism evidence="7 8">
    <name type="scientific">Penicillium cosmopolitanum</name>
    <dbReference type="NCBI Taxonomy" id="1131564"/>
    <lineage>
        <taxon>Eukaryota</taxon>
        <taxon>Fungi</taxon>
        <taxon>Dikarya</taxon>
        <taxon>Ascomycota</taxon>
        <taxon>Pezizomycotina</taxon>
        <taxon>Eurotiomycetes</taxon>
        <taxon>Eurotiomycetidae</taxon>
        <taxon>Eurotiales</taxon>
        <taxon>Aspergillaceae</taxon>
        <taxon>Penicillium</taxon>
    </lineage>
</organism>
<accession>A0A9W9SF25</accession>
<evidence type="ECO:0000256" key="6">
    <source>
        <dbReference type="SAM" id="Phobius"/>
    </source>
</evidence>
<dbReference type="GeneID" id="81376927"/>
<protein>
    <submittedName>
        <fullName evidence="7">Uncharacterized protein</fullName>
    </submittedName>
</protein>
<dbReference type="RefSeq" id="XP_056481454.1">
    <property type="nucleotide sequence ID" value="XM_056637947.1"/>
</dbReference>
<keyword evidence="3 6" id="KW-0812">Transmembrane</keyword>
<sequence>MSATKYSLDPVLQPMETREEGQIFETTQLDRNRFNIWSTIGIQFSVIAPPLAIASYTTLITGVGGSAFYFWGFLVAAIGQTLVAISLAELASAYPHTSGKA</sequence>
<evidence type="ECO:0000256" key="3">
    <source>
        <dbReference type="ARBA" id="ARBA00022692"/>
    </source>
</evidence>
<keyword evidence="8" id="KW-1185">Reference proteome</keyword>
<dbReference type="OrthoDB" id="2417308at2759"/>
<keyword evidence="4 6" id="KW-1133">Transmembrane helix</keyword>
<evidence type="ECO:0000256" key="4">
    <source>
        <dbReference type="ARBA" id="ARBA00022989"/>
    </source>
</evidence>
<evidence type="ECO:0000313" key="8">
    <source>
        <dbReference type="Proteomes" id="UP001147747"/>
    </source>
</evidence>
<keyword evidence="2" id="KW-0813">Transport</keyword>
<dbReference type="EMBL" id="JAPZBU010000012">
    <property type="protein sequence ID" value="KAJ5376424.1"/>
    <property type="molecule type" value="Genomic_DNA"/>
</dbReference>
<proteinExistence type="predicted"/>
<dbReference type="Proteomes" id="UP001147747">
    <property type="component" value="Unassembled WGS sequence"/>
</dbReference>
<gene>
    <name evidence="7" type="ORF">N7509_013310</name>
</gene>
<dbReference type="AlphaFoldDB" id="A0A9W9SF25"/>
<dbReference type="PANTHER" id="PTHR45649">
    <property type="entry name" value="AMINO-ACID PERMEASE BAT1"/>
    <property type="match status" value="1"/>
</dbReference>
<dbReference type="GO" id="GO:0022857">
    <property type="term" value="F:transmembrane transporter activity"/>
    <property type="evidence" value="ECO:0007669"/>
    <property type="project" value="UniProtKB-ARBA"/>
</dbReference>
<dbReference type="PANTHER" id="PTHR45649:SF16">
    <property type="entry name" value="7-KETO 8-AMINOPELARGONIC ACID TRANSPORTER"/>
    <property type="match status" value="1"/>
</dbReference>
<evidence type="ECO:0000313" key="7">
    <source>
        <dbReference type="EMBL" id="KAJ5376424.1"/>
    </source>
</evidence>
<comment type="caution">
    <text evidence="7">The sequence shown here is derived from an EMBL/GenBank/DDBJ whole genome shotgun (WGS) entry which is preliminary data.</text>
</comment>
<name>A0A9W9SF25_9EURO</name>
<dbReference type="GO" id="GO:0016020">
    <property type="term" value="C:membrane"/>
    <property type="evidence" value="ECO:0007669"/>
    <property type="project" value="UniProtKB-SubCell"/>
</dbReference>
<evidence type="ECO:0000256" key="2">
    <source>
        <dbReference type="ARBA" id="ARBA00022448"/>
    </source>
</evidence>
<evidence type="ECO:0000256" key="5">
    <source>
        <dbReference type="ARBA" id="ARBA00023136"/>
    </source>
</evidence>
<reference evidence="7" key="1">
    <citation type="submission" date="2022-12" db="EMBL/GenBank/DDBJ databases">
        <authorList>
            <person name="Petersen C."/>
        </authorList>
    </citation>
    <scope>NUCLEOTIDE SEQUENCE</scope>
    <source>
        <strain evidence="7">IBT 29677</strain>
    </source>
</reference>